<sequence length="265" mass="28037">MASPRATLRTERRPFPGQPGRPRRLTASVTSPGLRPRGAGGRSSGRRVRCGRSAATRTPCARDSGPAGRARPRSTACGTANGPWLSRTSCARTGRIRGDASVSIKDADVRTHEKALEEEGAVGSSRVARNAGAGGGGRHRSGIVSGREIGLVVVLGLVPDVSRCGCDDVPLLCGPFTRLLVDRRCVGVPLARVSGLRLCRSTRTQLTGSMPCAAWRGARGCPVPPPSDPSRGTSLARRRRCACRSSRRCSTSTRRRVQGQARSPR</sequence>
<feature type="region of interest" description="Disordered" evidence="1">
    <location>
        <begin position="116"/>
        <end position="140"/>
    </location>
</feature>
<dbReference type="Proteomes" id="UP001223072">
    <property type="component" value="Unassembled WGS sequence"/>
</dbReference>
<protein>
    <submittedName>
        <fullName evidence="2">Uncharacterized protein</fullName>
    </submittedName>
</protein>
<evidence type="ECO:0000313" key="2">
    <source>
        <dbReference type="EMBL" id="MDQ0937633.1"/>
    </source>
</evidence>
<comment type="caution">
    <text evidence="2">The sequence shown here is derived from an EMBL/GenBank/DDBJ whole genome shotgun (WGS) entry which is preliminary data.</text>
</comment>
<feature type="region of interest" description="Disordered" evidence="1">
    <location>
        <begin position="1"/>
        <end position="82"/>
    </location>
</feature>
<dbReference type="EMBL" id="JAUSZS010000008">
    <property type="protein sequence ID" value="MDQ0937633.1"/>
    <property type="molecule type" value="Genomic_DNA"/>
</dbReference>
<keyword evidence="3" id="KW-1185">Reference proteome</keyword>
<proteinExistence type="predicted"/>
<gene>
    <name evidence="2" type="ORF">QFZ49_007608</name>
</gene>
<evidence type="ECO:0000256" key="1">
    <source>
        <dbReference type="SAM" id="MobiDB-lite"/>
    </source>
</evidence>
<reference evidence="2 3" key="1">
    <citation type="submission" date="2023-07" db="EMBL/GenBank/DDBJ databases">
        <title>Comparative genomics of wheat-associated soil bacteria to identify genetic determinants of phenazine resistance.</title>
        <authorList>
            <person name="Mouncey N."/>
        </authorList>
    </citation>
    <scope>NUCLEOTIDE SEQUENCE [LARGE SCALE GENOMIC DNA]</scope>
    <source>
        <strain evidence="2 3">W2I16</strain>
    </source>
</reference>
<name>A0ABU0S0X1_9ACTN</name>
<evidence type="ECO:0000313" key="3">
    <source>
        <dbReference type="Proteomes" id="UP001223072"/>
    </source>
</evidence>
<accession>A0ABU0S0X1</accession>
<organism evidence="2 3">
    <name type="scientific">Streptomyces turgidiscabies</name>
    <dbReference type="NCBI Taxonomy" id="85558"/>
    <lineage>
        <taxon>Bacteria</taxon>
        <taxon>Bacillati</taxon>
        <taxon>Actinomycetota</taxon>
        <taxon>Actinomycetes</taxon>
        <taxon>Kitasatosporales</taxon>
        <taxon>Streptomycetaceae</taxon>
        <taxon>Streptomyces</taxon>
    </lineage>
</organism>